<dbReference type="InterPro" id="IPR013325">
    <property type="entry name" value="RNA_pol_sigma_r2"/>
</dbReference>
<dbReference type="RefSeq" id="WP_079196092.1">
    <property type="nucleotide sequence ID" value="NZ_BMVE01000002.1"/>
</dbReference>
<evidence type="ECO:0000256" key="6">
    <source>
        <dbReference type="SAM" id="MobiDB-lite"/>
    </source>
</evidence>
<dbReference type="EMBL" id="CP108057">
    <property type="protein sequence ID" value="WUO45537.1"/>
    <property type="molecule type" value="Genomic_DNA"/>
</dbReference>
<evidence type="ECO:0000256" key="2">
    <source>
        <dbReference type="ARBA" id="ARBA00023015"/>
    </source>
</evidence>
<gene>
    <name evidence="8" type="ORF">OHU17_06650</name>
</gene>
<keyword evidence="2" id="KW-0805">Transcription regulation</keyword>
<dbReference type="InterPro" id="IPR013324">
    <property type="entry name" value="RNA_pol_sigma_r3/r4-like"/>
</dbReference>
<proteinExistence type="inferred from homology"/>
<dbReference type="Gene3D" id="1.10.10.10">
    <property type="entry name" value="Winged helix-like DNA-binding domain superfamily/Winged helix DNA-binding domain"/>
    <property type="match status" value="1"/>
</dbReference>
<dbReference type="SUPFAM" id="SSF88946">
    <property type="entry name" value="Sigma2 domain of RNA polymerase sigma factors"/>
    <property type="match status" value="1"/>
</dbReference>
<feature type="domain" description="RNA polymerase sigma-70 region 2" evidence="7">
    <location>
        <begin position="49"/>
        <end position="115"/>
    </location>
</feature>
<keyword evidence="4" id="KW-0238">DNA-binding</keyword>
<feature type="region of interest" description="Disordered" evidence="6">
    <location>
        <begin position="1"/>
        <end position="27"/>
    </location>
</feature>
<dbReference type="PANTHER" id="PTHR43133:SF8">
    <property type="entry name" value="RNA POLYMERASE SIGMA FACTOR HI_1459-RELATED"/>
    <property type="match status" value="1"/>
</dbReference>
<evidence type="ECO:0000259" key="7">
    <source>
        <dbReference type="Pfam" id="PF04542"/>
    </source>
</evidence>
<dbReference type="InterPro" id="IPR039425">
    <property type="entry name" value="RNA_pol_sigma-70-like"/>
</dbReference>
<comment type="similarity">
    <text evidence="1">Belongs to the sigma-70 factor family. ECF subfamily.</text>
</comment>
<dbReference type="InterPro" id="IPR014284">
    <property type="entry name" value="RNA_pol_sigma-70_dom"/>
</dbReference>
<dbReference type="Pfam" id="PF04542">
    <property type="entry name" value="Sigma70_r2"/>
    <property type="match status" value="1"/>
</dbReference>
<evidence type="ECO:0000256" key="5">
    <source>
        <dbReference type="ARBA" id="ARBA00023163"/>
    </source>
</evidence>
<sequence>MSGSRQTTAGPHHEGGVPEVPPPSDRDLTRRLRRSFASGAVDQAVCDLLYRRHRAAVLACARACCRVPQDAEDLVSEAFMRTFQAVRSGAGPRDGWRPYLLTVVRHTAIEWRAGDGRTVLTPDVEAWCRPGPAGGDPQRQLLDSEDRRLVARSFHTLPERWKAVLWHTLVEDDCAHHVPLLLGITPSAVTSLAFRAREGLREAYLTAHLVAAPDERCRGYGAALGAAARRRGRPAGRGLARHLESCRFCSRAYAELLDLDAALRTGACAVLADR</sequence>
<dbReference type="Proteomes" id="UP001432075">
    <property type="component" value="Chromosome"/>
</dbReference>
<dbReference type="Gene3D" id="1.10.1740.10">
    <property type="match status" value="1"/>
</dbReference>
<keyword evidence="3" id="KW-0731">Sigma factor</keyword>
<dbReference type="PANTHER" id="PTHR43133">
    <property type="entry name" value="RNA POLYMERASE ECF-TYPE SIGMA FACTO"/>
    <property type="match status" value="1"/>
</dbReference>
<organism evidence="8 9">
    <name type="scientific">Streptomyces goshikiensis</name>
    <dbReference type="NCBI Taxonomy" id="1942"/>
    <lineage>
        <taxon>Bacteria</taxon>
        <taxon>Bacillati</taxon>
        <taxon>Actinomycetota</taxon>
        <taxon>Actinomycetes</taxon>
        <taxon>Kitasatosporales</taxon>
        <taxon>Streptomycetaceae</taxon>
        <taxon>Streptomyces</taxon>
    </lineage>
</organism>
<reference evidence="8" key="1">
    <citation type="submission" date="2022-10" db="EMBL/GenBank/DDBJ databases">
        <title>The complete genomes of actinobacterial strains from the NBC collection.</title>
        <authorList>
            <person name="Joergensen T.S."/>
            <person name="Alvarez Arevalo M."/>
            <person name="Sterndorff E.B."/>
            <person name="Faurdal D."/>
            <person name="Vuksanovic O."/>
            <person name="Mourched A.-S."/>
            <person name="Charusanti P."/>
            <person name="Shaw S."/>
            <person name="Blin K."/>
            <person name="Weber T."/>
        </authorList>
    </citation>
    <scope>NUCLEOTIDE SEQUENCE</scope>
    <source>
        <strain evidence="8">NBC_00283</strain>
    </source>
</reference>
<evidence type="ECO:0000256" key="4">
    <source>
        <dbReference type="ARBA" id="ARBA00023125"/>
    </source>
</evidence>
<keyword evidence="5" id="KW-0804">Transcription</keyword>
<dbReference type="SUPFAM" id="SSF88659">
    <property type="entry name" value="Sigma3 and sigma4 domains of RNA polymerase sigma factors"/>
    <property type="match status" value="1"/>
</dbReference>
<accession>A0ABZ1RFH0</accession>
<dbReference type="NCBIfam" id="TIGR02937">
    <property type="entry name" value="sigma70-ECF"/>
    <property type="match status" value="1"/>
</dbReference>
<keyword evidence="9" id="KW-1185">Reference proteome</keyword>
<evidence type="ECO:0000313" key="9">
    <source>
        <dbReference type="Proteomes" id="UP001432075"/>
    </source>
</evidence>
<name>A0ABZ1RFH0_9ACTN</name>
<dbReference type="InterPro" id="IPR036388">
    <property type="entry name" value="WH-like_DNA-bd_sf"/>
</dbReference>
<evidence type="ECO:0000256" key="1">
    <source>
        <dbReference type="ARBA" id="ARBA00010641"/>
    </source>
</evidence>
<evidence type="ECO:0000313" key="8">
    <source>
        <dbReference type="EMBL" id="WUO45537.1"/>
    </source>
</evidence>
<evidence type="ECO:0000256" key="3">
    <source>
        <dbReference type="ARBA" id="ARBA00023082"/>
    </source>
</evidence>
<dbReference type="InterPro" id="IPR007627">
    <property type="entry name" value="RNA_pol_sigma70_r2"/>
</dbReference>
<protein>
    <submittedName>
        <fullName evidence="8">Sigma-70 family RNA polymerase sigma factor</fullName>
    </submittedName>
</protein>